<evidence type="ECO:0000259" key="20">
    <source>
        <dbReference type="PROSITE" id="PS50113"/>
    </source>
</evidence>
<dbReference type="GO" id="GO:0005737">
    <property type="term" value="C:cytoplasm"/>
    <property type="evidence" value="ECO:0007669"/>
    <property type="project" value="UniProtKB-SubCell"/>
</dbReference>
<dbReference type="KEGG" id="rml:FF011L_49290"/>
<keyword evidence="12" id="KW-0902">Two-component regulatory system</keyword>
<dbReference type="PANTHER" id="PTHR24421:SF58">
    <property type="entry name" value="SIGNAL TRANSDUCTION HISTIDINE-PROTEIN KINASE_PHOSPHATASE UHPB"/>
    <property type="match status" value="1"/>
</dbReference>
<dbReference type="InterPro" id="IPR050482">
    <property type="entry name" value="Sensor_HK_TwoCompSys"/>
</dbReference>
<evidence type="ECO:0000256" key="17">
    <source>
        <dbReference type="SAM" id="Phobius"/>
    </source>
</evidence>
<evidence type="ECO:0000256" key="15">
    <source>
        <dbReference type="ARBA" id="ARBA00030800"/>
    </source>
</evidence>
<dbReference type="AlphaFoldDB" id="A0A517MML7"/>
<dbReference type="GO" id="GO:0000155">
    <property type="term" value="F:phosphorelay sensor kinase activity"/>
    <property type="evidence" value="ECO:0007669"/>
    <property type="project" value="InterPro"/>
</dbReference>
<comment type="cofactor">
    <cofactor evidence="2">
        <name>[4Fe-4S] cluster</name>
        <dbReference type="ChEBI" id="CHEBI:49883"/>
    </cofactor>
</comment>
<dbReference type="GO" id="GO:0016779">
    <property type="term" value="F:nucleotidyltransferase activity"/>
    <property type="evidence" value="ECO:0007669"/>
    <property type="project" value="UniProtKB-KW"/>
</dbReference>
<dbReference type="EC" id="2.7.13.3" evidence="4"/>
<keyword evidence="10" id="KW-0418">Kinase</keyword>
<dbReference type="SMART" id="SM00086">
    <property type="entry name" value="PAC"/>
    <property type="match status" value="1"/>
</dbReference>
<evidence type="ECO:0000256" key="3">
    <source>
        <dbReference type="ARBA" id="ARBA00004496"/>
    </source>
</evidence>
<dbReference type="InterPro" id="IPR000014">
    <property type="entry name" value="PAS"/>
</dbReference>
<dbReference type="GO" id="GO:0046983">
    <property type="term" value="F:protein dimerization activity"/>
    <property type="evidence" value="ECO:0007669"/>
    <property type="project" value="InterPro"/>
</dbReference>
<dbReference type="CDD" id="cd00130">
    <property type="entry name" value="PAS"/>
    <property type="match status" value="1"/>
</dbReference>
<dbReference type="InterPro" id="IPR035965">
    <property type="entry name" value="PAS-like_dom_sf"/>
</dbReference>
<dbReference type="InterPro" id="IPR000700">
    <property type="entry name" value="PAS-assoc_C"/>
</dbReference>
<dbReference type="Proteomes" id="UP000320672">
    <property type="component" value="Chromosome"/>
</dbReference>
<dbReference type="InterPro" id="IPR013655">
    <property type="entry name" value="PAS_fold_3"/>
</dbReference>
<comment type="function">
    <text evidence="14">Member of the two-component regulatory system NreB/NreC involved in the control of dissimilatory nitrate/nitrite reduction in response to oxygen. NreB functions as a direct oxygen sensor histidine kinase which is autophosphorylated, in the absence of oxygen, probably at the conserved histidine residue, and transfers its phosphate group probably to a conserved aspartate residue of NreC. NreB/NreC activates the expression of the nitrate (narGHJI) and nitrite (nir) reductase operons, as well as the putative nitrate transporter gene narT.</text>
</comment>
<dbReference type="PROSITE" id="PS50112">
    <property type="entry name" value="PAS"/>
    <property type="match status" value="1"/>
</dbReference>
<keyword evidence="9" id="KW-0479">Metal-binding</keyword>
<comment type="catalytic activity">
    <reaction evidence="1">
        <text>ATP + protein L-histidine = ADP + protein N-phospho-L-histidine.</text>
        <dbReference type="EC" id="2.7.13.3"/>
    </reaction>
</comment>
<evidence type="ECO:0000256" key="11">
    <source>
        <dbReference type="ARBA" id="ARBA00023004"/>
    </source>
</evidence>
<dbReference type="SMART" id="SM00091">
    <property type="entry name" value="PAS"/>
    <property type="match status" value="1"/>
</dbReference>
<evidence type="ECO:0000256" key="7">
    <source>
        <dbReference type="ARBA" id="ARBA00022490"/>
    </source>
</evidence>
<dbReference type="SMART" id="SM00387">
    <property type="entry name" value="HATPase_c"/>
    <property type="match status" value="1"/>
</dbReference>
<evidence type="ECO:0000256" key="4">
    <source>
        <dbReference type="ARBA" id="ARBA00012438"/>
    </source>
</evidence>
<dbReference type="InterPro" id="IPR004358">
    <property type="entry name" value="Sig_transdc_His_kin-like_C"/>
</dbReference>
<evidence type="ECO:0000256" key="10">
    <source>
        <dbReference type="ARBA" id="ARBA00022777"/>
    </source>
</evidence>
<dbReference type="InterPro" id="IPR005467">
    <property type="entry name" value="His_kinase_dom"/>
</dbReference>
<dbReference type="GO" id="GO:0016020">
    <property type="term" value="C:membrane"/>
    <property type="evidence" value="ECO:0007669"/>
    <property type="project" value="InterPro"/>
</dbReference>
<evidence type="ECO:0000256" key="6">
    <source>
        <dbReference type="ARBA" id="ARBA00022485"/>
    </source>
</evidence>
<dbReference type="GO" id="GO:0046872">
    <property type="term" value="F:metal ion binding"/>
    <property type="evidence" value="ECO:0007669"/>
    <property type="project" value="UniProtKB-KW"/>
</dbReference>
<keyword evidence="22" id="KW-1185">Reference proteome</keyword>
<keyword evidence="11" id="KW-0408">Iron</keyword>
<evidence type="ECO:0000256" key="9">
    <source>
        <dbReference type="ARBA" id="ARBA00022723"/>
    </source>
</evidence>
<keyword evidence="21" id="KW-0548">Nucleotidyltransferase</keyword>
<dbReference type="PROSITE" id="PS50109">
    <property type="entry name" value="HIS_KIN"/>
    <property type="match status" value="1"/>
</dbReference>
<keyword evidence="17" id="KW-1133">Transmembrane helix</keyword>
<evidence type="ECO:0000256" key="13">
    <source>
        <dbReference type="ARBA" id="ARBA00023014"/>
    </source>
</evidence>
<evidence type="ECO:0000259" key="19">
    <source>
        <dbReference type="PROSITE" id="PS50112"/>
    </source>
</evidence>
<evidence type="ECO:0000256" key="14">
    <source>
        <dbReference type="ARBA" id="ARBA00024827"/>
    </source>
</evidence>
<evidence type="ECO:0000256" key="12">
    <source>
        <dbReference type="ARBA" id="ARBA00023012"/>
    </source>
</evidence>
<dbReference type="Pfam" id="PF07730">
    <property type="entry name" value="HisKA_3"/>
    <property type="match status" value="1"/>
</dbReference>
<dbReference type="SUPFAM" id="SSF55785">
    <property type="entry name" value="PYP-like sensor domain (PAS domain)"/>
    <property type="match status" value="1"/>
</dbReference>
<feature type="coiled-coil region" evidence="16">
    <location>
        <begin position="206"/>
        <end position="233"/>
    </location>
</feature>
<dbReference type="NCBIfam" id="TIGR00229">
    <property type="entry name" value="sensory_box"/>
    <property type="match status" value="1"/>
</dbReference>
<feature type="domain" description="PAS" evidence="19">
    <location>
        <begin position="89"/>
        <end position="159"/>
    </location>
</feature>
<sequence length="436" mass="48906">MMHISILLLRHVAAYLLFLAVVLAAAGSRSGLQSGDVVKWVIIVAGAEILISLLFVRRNRLHWRSVLGLRGADQETTERKRAENALAESERLFRATFEQAAVGIAHVAPDGSFRRINQRFCDIIGYSQEEMLSGNFQGITHPDDLEDDVGQVAQLLRGNINTYSLEKRYIRKEGDLVWASLTVSLVRNDAGAPEWFVSVIQDISERKHVEQELSAYRERLKELASQLTVTEERERQRLATDLHDHVCQTLALMRLQLATLRKRITDPEATSRLDEFSASLLQANQDTRHLMFELSSPTLHELGLAVAIAEWLEEEIEKRHGLKTEFQNIGFTQHLDADLRAVLFRNVRELLTNIVKHAQAQNVHVTLQQSGTTVRLVVQDDGIGFDPNHAIADKREHPGFGLFSIQERMVDMGGSMDVASAPGEGCTVTLTLPVTN</sequence>
<evidence type="ECO:0000256" key="8">
    <source>
        <dbReference type="ARBA" id="ARBA00022679"/>
    </source>
</evidence>
<dbReference type="Pfam" id="PF08447">
    <property type="entry name" value="PAS_3"/>
    <property type="match status" value="1"/>
</dbReference>
<keyword evidence="16" id="KW-0175">Coiled coil</keyword>
<dbReference type="PANTHER" id="PTHR24421">
    <property type="entry name" value="NITRATE/NITRITE SENSOR PROTEIN NARX-RELATED"/>
    <property type="match status" value="1"/>
</dbReference>
<dbReference type="InterPro" id="IPR011712">
    <property type="entry name" value="Sig_transdc_His_kin_sub3_dim/P"/>
</dbReference>
<feature type="domain" description="PAC" evidence="20">
    <location>
        <begin position="163"/>
        <end position="215"/>
    </location>
</feature>
<evidence type="ECO:0000313" key="22">
    <source>
        <dbReference type="Proteomes" id="UP000320672"/>
    </source>
</evidence>
<dbReference type="InterPro" id="IPR003594">
    <property type="entry name" value="HATPase_dom"/>
</dbReference>
<keyword evidence="17" id="KW-0812">Transmembrane</keyword>
<name>A0A517MML7_9BACT</name>
<keyword evidence="13" id="KW-0411">Iron-sulfur</keyword>
<protein>
    <recommendedName>
        <fullName evidence="5">Oxygen sensor histidine kinase NreB</fullName>
        <ecNumber evidence="4">2.7.13.3</ecNumber>
    </recommendedName>
    <alternativeName>
        <fullName evidence="15">Nitrogen regulation protein B</fullName>
    </alternativeName>
</protein>
<dbReference type="SUPFAM" id="SSF55874">
    <property type="entry name" value="ATPase domain of HSP90 chaperone/DNA topoisomerase II/histidine kinase"/>
    <property type="match status" value="1"/>
</dbReference>
<keyword evidence="6" id="KW-0004">4Fe-4S</keyword>
<dbReference type="GO" id="GO:0051539">
    <property type="term" value="F:4 iron, 4 sulfur cluster binding"/>
    <property type="evidence" value="ECO:0007669"/>
    <property type="project" value="UniProtKB-KW"/>
</dbReference>
<keyword evidence="8 21" id="KW-0808">Transferase</keyword>
<dbReference type="Gene3D" id="3.30.450.20">
    <property type="entry name" value="PAS domain"/>
    <property type="match status" value="1"/>
</dbReference>
<reference evidence="21 22" key="1">
    <citation type="submission" date="2019-02" db="EMBL/GenBank/DDBJ databases">
        <title>Deep-cultivation of Planctomycetes and their phenomic and genomic characterization uncovers novel biology.</title>
        <authorList>
            <person name="Wiegand S."/>
            <person name="Jogler M."/>
            <person name="Boedeker C."/>
            <person name="Pinto D."/>
            <person name="Vollmers J."/>
            <person name="Rivas-Marin E."/>
            <person name="Kohn T."/>
            <person name="Peeters S.H."/>
            <person name="Heuer A."/>
            <person name="Rast P."/>
            <person name="Oberbeckmann S."/>
            <person name="Bunk B."/>
            <person name="Jeske O."/>
            <person name="Meyerdierks A."/>
            <person name="Storesund J.E."/>
            <person name="Kallscheuer N."/>
            <person name="Luecker S."/>
            <person name="Lage O.M."/>
            <person name="Pohl T."/>
            <person name="Merkel B.J."/>
            <person name="Hornburger P."/>
            <person name="Mueller R.-W."/>
            <person name="Bruemmer F."/>
            <person name="Labrenz M."/>
            <person name="Spormann A.M."/>
            <person name="Op den Camp H."/>
            <person name="Overmann J."/>
            <person name="Amann R."/>
            <person name="Jetten M.S.M."/>
            <person name="Mascher T."/>
            <person name="Medema M.H."/>
            <person name="Devos D.P."/>
            <person name="Kaster A.-K."/>
            <person name="Ovreas L."/>
            <person name="Rohde M."/>
            <person name="Galperin M.Y."/>
            <person name="Jogler C."/>
        </authorList>
    </citation>
    <scope>NUCLEOTIDE SEQUENCE [LARGE SCALE GENOMIC DNA]</scope>
    <source>
        <strain evidence="21 22">FF011L</strain>
    </source>
</reference>
<keyword evidence="17" id="KW-0472">Membrane</keyword>
<organism evidence="21 22">
    <name type="scientific">Roseimaritima multifibrata</name>
    <dbReference type="NCBI Taxonomy" id="1930274"/>
    <lineage>
        <taxon>Bacteria</taxon>
        <taxon>Pseudomonadati</taxon>
        <taxon>Planctomycetota</taxon>
        <taxon>Planctomycetia</taxon>
        <taxon>Pirellulales</taxon>
        <taxon>Pirellulaceae</taxon>
        <taxon>Roseimaritima</taxon>
    </lineage>
</organism>
<dbReference type="PRINTS" id="PR00344">
    <property type="entry name" value="BCTRLSENSOR"/>
</dbReference>
<dbReference type="Gene3D" id="3.30.565.10">
    <property type="entry name" value="Histidine kinase-like ATPase, C-terminal domain"/>
    <property type="match status" value="1"/>
</dbReference>
<evidence type="ECO:0000259" key="18">
    <source>
        <dbReference type="PROSITE" id="PS50109"/>
    </source>
</evidence>
<evidence type="ECO:0000256" key="5">
    <source>
        <dbReference type="ARBA" id="ARBA00017322"/>
    </source>
</evidence>
<keyword evidence="7" id="KW-0963">Cytoplasm</keyword>
<accession>A0A517MML7</accession>
<dbReference type="PROSITE" id="PS50113">
    <property type="entry name" value="PAC"/>
    <property type="match status" value="1"/>
</dbReference>
<dbReference type="Pfam" id="PF02518">
    <property type="entry name" value="HATPase_c"/>
    <property type="match status" value="1"/>
</dbReference>
<comment type="subcellular location">
    <subcellularLocation>
        <location evidence="3">Cytoplasm</location>
    </subcellularLocation>
</comment>
<dbReference type="Gene3D" id="1.20.5.1930">
    <property type="match status" value="1"/>
</dbReference>
<gene>
    <name evidence="21" type="primary">yegE</name>
    <name evidence="21" type="ORF">FF011L_49290</name>
</gene>
<evidence type="ECO:0000256" key="2">
    <source>
        <dbReference type="ARBA" id="ARBA00001966"/>
    </source>
</evidence>
<dbReference type="InterPro" id="IPR036890">
    <property type="entry name" value="HATPase_C_sf"/>
</dbReference>
<dbReference type="EMBL" id="CP036262">
    <property type="protein sequence ID" value="QDS96122.1"/>
    <property type="molecule type" value="Genomic_DNA"/>
</dbReference>
<evidence type="ECO:0000256" key="16">
    <source>
        <dbReference type="SAM" id="Coils"/>
    </source>
</evidence>
<feature type="transmembrane region" description="Helical" evidence="17">
    <location>
        <begin position="37"/>
        <end position="56"/>
    </location>
</feature>
<feature type="domain" description="Histidine kinase" evidence="18">
    <location>
        <begin position="343"/>
        <end position="436"/>
    </location>
</feature>
<evidence type="ECO:0000313" key="21">
    <source>
        <dbReference type="EMBL" id="QDS96122.1"/>
    </source>
</evidence>
<proteinExistence type="predicted"/>
<evidence type="ECO:0000256" key="1">
    <source>
        <dbReference type="ARBA" id="ARBA00000085"/>
    </source>
</evidence>
<dbReference type="CDD" id="cd16917">
    <property type="entry name" value="HATPase_UhpB-NarQ-NarX-like"/>
    <property type="match status" value="1"/>
</dbReference>
<dbReference type="InterPro" id="IPR001610">
    <property type="entry name" value="PAC"/>
</dbReference>